<dbReference type="PANTHER" id="PTHR11361:SF99">
    <property type="entry name" value="DNA MISMATCH REPAIR PROTEIN"/>
    <property type="match status" value="1"/>
</dbReference>
<dbReference type="Gene3D" id="3.40.50.300">
    <property type="entry name" value="P-loop containing nucleotide triphosphate hydrolases"/>
    <property type="match status" value="1"/>
</dbReference>
<accession>A0A1M5XGG8</accession>
<dbReference type="AlphaFoldDB" id="A0A1M5XGG8"/>
<dbReference type="GO" id="GO:0005829">
    <property type="term" value="C:cytosol"/>
    <property type="evidence" value="ECO:0007669"/>
    <property type="project" value="TreeGrafter"/>
</dbReference>
<keyword evidence="4" id="KW-0472">Membrane</keyword>
<keyword evidence="1" id="KW-0547">Nucleotide-binding</keyword>
<dbReference type="InterPro" id="IPR045076">
    <property type="entry name" value="MutS"/>
</dbReference>
<feature type="domain" description="DNA mismatch repair proteins mutS family" evidence="5">
    <location>
        <begin position="420"/>
        <end position="598"/>
    </location>
</feature>
<organism evidence="6 7">
    <name type="scientific">Clostridium intestinale DSM 6191</name>
    <dbReference type="NCBI Taxonomy" id="1121320"/>
    <lineage>
        <taxon>Bacteria</taxon>
        <taxon>Bacillati</taxon>
        <taxon>Bacillota</taxon>
        <taxon>Clostridia</taxon>
        <taxon>Eubacteriales</taxon>
        <taxon>Clostridiaceae</taxon>
        <taxon>Clostridium</taxon>
    </lineage>
</organism>
<feature type="transmembrane region" description="Helical" evidence="4">
    <location>
        <begin position="29"/>
        <end position="47"/>
    </location>
</feature>
<keyword evidence="4" id="KW-1133">Transmembrane helix</keyword>
<sequence>MRSTEIYEKNIENTQKDIKEVNKGIDRVALLRGVSFIVLIILGYQYFKKGSPIILGLSLVIIGVFIYLAITHTREKEKLRELELLISINDEHLRRAEGLWKDFSDKGEDFLKEDHPFTNDLDIFGESSLFQWINTTKTFYGRVALAKILSDSKLPTKDEVKRRQKSIRELADKLDFRQRLELIPLKHKSPIEKTESFLSWVKEENSWFLSSNVNLIRIIMPCISLITILLITFFKLPFSLFFLSLIINAGILSLKKKEIEKALEEIYSFKKNLAAYYEGIELIENQTFNDELNKSIKEKIDSKDGVKASKEMKELSNIGELLFDRANMIYWLLNALLMWDFMLMARLEKWKVRNKDKVQNWLLALGDMEAYSSLSNVCYDKEHWVFPEILDEDIIEGEEVAHPLIIPQGVENSFNLNGELKTALITGSNMSGKSTFLRTIGINMIFSYLGLPINGKSFKLGRMIPYTCMRTKDNLEERISSFYAEILRVKNIIEATKRGEKVFFLLDEIFKGTNSADRHLGAEILIKQLMDKGAKGLVSTHDFELCDLEKEDRRIKNLHFREYYENNEIKFDYKLREGRSTTRNAVYLMKMAGIELLDKE</sequence>
<dbReference type="Pfam" id="PF00488">
    <property type="entry name" value="MutS_V"/>
    <property type="match status" value="1"/>
</dbReference>
<evidence type="ECO:0000259" key="5">
    <source>
        <dbReference type="SMART" id="SM00534"/>
    </source>
</evidence>
<dbReference type="GO" id="GO:0030983">
    <property type="term" value="F:mismatched DNA binding"/>
    <property type="evidence" value="ECO:0007669"/>
    <property type="project" value="InterPro"/>
</dbReference>
<protein>
    <submittedName>
        <fullName evidence="6">MutS domain V</fullName>
    </submittedName>
</protein>
<evidence type="ECO:0000313" key="7">
    <source>
        <dbReference type="Proteomes" id="UP000184241"/>
    </source>
</evidence>
<dbReference type="SUPFAM" id="SSF52540">
    <property type="entry name" value="P-loop containing nucleoside triphosphate hydrolases"/>
    <property type="match status" value="1"/>
</dbReference>
<dbReference type="GO" id="GO:0140664">
    <property type="term" value="F:ATP-dependent DNA damage sensor activity"/>
    <property type="evidence" value="ECO:0007669"/>
    <property type="project" value="InterPro"/>
</dbReference>
<dbReference type="EMBL" id="FQXU01000005">
    <property type="protein sequence ID" value="SHH98839.1"/>
    <property type="molecule type" value="Genomic_DNA"/>
</dbReference>
<keyword evidence="2" id="KW-0067">ATP-binding</keyword>
<keyword evidence="4" id="KW-0812">Transmembrane</keyword>
<dbReference type="GO" id="GO:0006298">
    <property type="term" value="P:mismatch repair"/>
    <property type="evidence" value="ECO:0007669"/>
    <property type="project" value="InterPro"/>
</dbReference>
<reference evidence="6 7" key="1">
    <citation type="submission" date="2016-11" db="EMBL/GenBank/DDBJ databases">
        <authorList>
            <person name="Jaros S."/>
            <person name="Januszkiewicz K."/>
            <person name="Wedrychowicz H."/>
        </authorList>
    </citation>
    <scope>NUCLEOTIDE SEQUENCE [LARGE SCALE GENOMIC DNA]</scope>
    <source>
        <strain evidence="6 7">DSM 6191</strain>
    </source>
</reference>
<dbReference type="GO" id="GO:0005524">
    <property type="term" value="F:ATP binding"/>
    <property type="evidence" value="ECO:0007669"/>
    <property type="project" value="UniProtKB-KW"/>
</dbReference>
<proteinExistence type="predicted"/>
<dbReference type="CDD" id="cd03283">
    <property type="entry name" value="ABC_MutS-like"/>
    <property type="match status" value="1"/>
</dbReference>
<dbReference type="InterPro" id="IPR027417">
    <property type="entry name" value="P-loop_NTPase"/>
</dbReference>
<dbReference type="SMART" id="SM00534">
    <property type="entry name" value="MUTSac"/>
    <property type="match status" value="1"/>
</dbReference>
<dbReference type="RefSeq" id="WP_073018099.1">
    <property type="nucleotide sequence ID" value="NZ_FQXU01000005.1"/>
</dbReference>
<evidence type="ECO:0000256" key="2">
    <source>
        <dbReference type="ARBA" id="ARBA00022840"/>
    </source>
</evidence>
<feature type="transmembrane region" description="Helical" evidence="4">
    <location>
        <begin position="53"/>
        <end position="70"/>
    </location>
</feature>
<evidence type="ECO:0000256" key="3">
    <source>
        <dbReference type="ARBA" id="ARBA00023125"/>
    </source>
</evidence>
<name>A0A1M5XGG8_9CLOT</name>
<dbReference type="PANTHER" id="PTHR11361">
    <property type="entry name" value="DNA MISMATCH REPAIR PROTEIN MUTS FAMILY MEMBER"/>
    <property type="match status" value="1"/>
</dbReference>
<evidence type="ECO:0000313" key="6">
    <source>
        <dbReference type="EMBL" id="SHH98839.1"/>
    </source>
</evidence>
<keyword evidence="3" id="KW-0238">DNA-binding</keyword>
<gene>
    <name evidence="6" type="ORF">SAMN02745941_01410</name>
</gene>
<dbReference type="InterPro" id="IPR000432">
    <property type="entry name" value="DNA_mismatch_repair_MutS_C"/>
</dbReference>
<evidence type="ECO:0000256" key="4">
    <source>
        <dbReference type="SAM" id="Phobius"/>
    </source>
</evidence>
<feature type="transmembrane region" description="Helical" evidence="4">
    <location>
        <begin position="218"/>
        <end position="247"/>
    </location>
</feature>
<evidence type="ECO:0000256" key="1">
    <source>
        <dbReference type="ARBA" id="ARBA00022741"/>
    </source>
</evidence>
<dbReference type="Proteomes" id="UP000184241">
    <property type="component" value="Unassembled WGS sequence"/>
</dbReference>